<dbReference type="EMBL" id="CP108110">
    <property type="protein sequence ID" value="WUQ88401.1"/>
    <property type="molecule type" value="Genomic_DNA"/>
</dbReference>
<feature type="region of interest" description="Disordered" evidence="1">
    <location>
        <begin position="1"/>
        <end position="44"/>
    </location>
</feature>
<protein>
    <submittedName>
        <fullName evidence="2">Uncharacterized protein</fullName>
    </submittedName>
</protein>
<dbReference type="RefSeq" id="WP_328958948.1">
    <property type="nucleotide sequence ID" value="NZ_CP108110.1"/>
</dbReference>
<dbReference type="Proteomes" id="UP001432222">
    <property type="component" value="Chromosome"/>
</dbReference>
<gene>
    <name evidence="2" type="ORF">OHA16_38630</name>
</gene>
<organism evidence="2 3">
    <name type="scientific">Kitasatospora purpeofusca</name>
    <dbReference type="NCBI Taxonomy" id="67352"/>
    <lineage>
        <taxon>Bacteria</taxon>
        <taxon>Bacillati</taxon>
        <taxon>Actinomycetota</taxon>
        <taxon>Actinomycetes</taxon>
        <taxon>Kitasatosporales</taxon>
        <taxon>Streptomycetaceae</taxon>
        <taxon>Kitasatospora</taxon>
    </lineage>
</organism>
<keyword evidence="3" id="KW-1185">Reference proteome</keyword>
<evidence type="ECO:0000313" key="3">
    <source>
        <dbReference type="Proteomes" id="UP001432222"/>
    </source>
</evidence>
<reference evidence="2" key="1">
    <citation type="submission" date="2022-10" db="EMBL/GenBank/DDBJ databases">
        <title>The complete genomes of actinobacterial strains from the NBC collection.</title>
        <authorList>
            <person name="Joergensen T.S."/>
            <person name="Alvarez Arevalo M."/>
            <person name="Sterndorff E.B."/>
            <person name="Faurdal D."/>
            <person name="Vuksanovic O."/>
            <person name="Mourched A.-S."/>
            <person name="Charusanti P."/>
            <person name="Shaw S."/>
            <person name="Blin K."/>
            <person name="Weber T."/>
        </authorList>
    </citation>
    <scope>NUCLEOTIDE SEQUENCE</scope>
    <source>
        <strain evidence="2">NBC_00222</strain>
    </source>
</reference>
<sequence length="44" mass="4519">MVTVVAAVAEDECDHRRPEGGTDELGADEAGYRGGGEAEQVASL</sequence>
<proteinExistence type="predicted"/>
<accession>A0ABZ1UBI1</accession>
<evidence type="ECO:0000313" key="2">
    <source>
        <dbReference type="EMBL" id="WUQ88401.1"/>
    </source>
</evidence>
<name>A0ABZ1UBI1_9ACTN</name>
<evidence type="ECO:0000256" key="1">
    <source>
        <dbReference type="SAM" id="MobiDB-lite"/>
    </source>
</evidence>